<protein>
    <submittedName>
        <fullName evidence="2">CNP1-like family protein</fullName>
    </submittedName>
</protein>
<dbReference type="STRING" id="667676.SAMN05192539_101643"/>
<evidence type="ECO:0000313" key="2">
    <source>
        <dbReference type="EMBL" id="SEJ71036.1"/>
    </source>
</evidence>
<sequence>MPHLPTQRAVVGYDTLRRRFEETILKVSAFAVACVATGVLLAGCSSTKSSNSNASDGPKSDFQYLLDRPSTWTEKKVDTLPPMPQPGNLLPFTVSQNTTLQFALDAKSLTVDNDGVVRYTVVITSPSGARNVNYEGIRCQDYSWKLYAGLNADHDGWDRTVENDWTRIENGDLNAYHASLYQDYFCSSKMPTGKADAILTNLRYKRANSTLIRGN</sequence>
<dbReference type="AlphaFoldDB" id="A0A1H7B1K4"/>
<evidence type="ECO:0000313" key="3">
    <source>
        <dbReference type="Proteomes" id="UP000198866"/>
    </source>
</evidence>
<evidence type="ECO:0000259" key="1">
    <source>
        <dbReference type="Pfam" id="PF08750"/>
    </source>
</evidence>
<feature type="domain" description="CNP1-like uncharacterised" evidence="1">
    <location>
        <begin position="69"/>
        <end position="203"/>
    </location>
</feature>
<name>A0A1H7B1K4_9BURK</name>
<accession>A0A1H7B1K4</accession>
<keyword evidence="3" id="KW-1185">Reference proteome</keyword>
<gene>
    <name evidence="2" type="ORF">SAMN05192539_101643</name>
</gene>
<dbReference type="Proteomes" id="UP000198866">
    <property type="component" value="Unassembled WGS sequence"/>
</dbReference>
<proteinExistence type="predicted"/>
<organism evidence="2 3">
    <name type="scientific">Paraburkholderia diazotrophica</name>
    <dbReference type="NCBI Taxonomy" id="667676"/>
    <lineage>
        <taxon>Bacteria</taxon>
        <taxon>Pseudomonadati</taxon>
        <taxon>Pseudomonadota</taxon>
        <taxon>Betaproteobacteria</taxon>
        <taxon>Burkholderiales</taxon>
        <taxon>Burkholderiaceae</taxon>
        <taxon>Paraburkholderia</taxon>
    </lineage>
</organism>
<dbReference type="Pfam" id="PF08750">
    <property type="entry name" value="CNP1"/>
    <property type="match status" value="1"/>
</dbReference>
<dbReference type="InterPro" id="IPR014861">
    <property type="entry name" value="CNP1-like_dom"/>
</dbReference>
<dbReference type="EMBL" id="FNYE01000016">
    <property type="protein sequence ID" value="SEJ71036.1"/>
    <property type="molecule type" value="Genomic_DNA"/>
</dbReference>
<reference evidence="3" key="1">
    <citation type="submission" date="2016-10" db="EMBL/GenBank/DDBJ databases">
        <authorList>
            <person name="Varghese N."/>
            <person name="Submissions S."/>
        </authorList>
    </citation>
    <scope>NUCLEOTIDE SEQUENCE [LARGE SCALE GENOMIC DNA]</scope>
    <source>
        <strain evidence="3">LMG 26031</strain>
    </source>
</reference>